<feature type="transmembrane region" description="Helical" evidence="1">
    <location>
        <begin position="15"/>
        <end position="38"/>
    </location>
</feature>
<evidence type="ECO:0000313" key="3">
    <source>
        <dbReference type="Proteomes" id="UP000287649"/>
    </source>
</evidence>
<dbReference type="Proteomes" id="UP000287649">
    <property type="component" value="Unassembled WGS sequence"/>
</dbReference>
<keyword evidence="1" id="KW-1133">Transmembrane helix</keyword>
<evidence type="ECO:0008006" key="4">
    <source>
        <dbReference type="Google" id="ProtNLM"/>
    </source>
</evidence>
<feature type="transmembrane region" description="Helical" evidence="1">
    <location>
        <begin position="190"/>
        <end position="210"/>
    </location>
</feature>
<reference evidence="3" key="1">
    <citation type="journal article" date="2018" name="Front. Microbiol.">
        <title>Genome-Based Analysis Reveals the Taxonomy and Diversity of the Family Idiomarinaceae.</title>
        <authorList>
            <person name="Liu Y."/>
            <person name="Lai Q."/>
            <person name="Shao Z."/>
        </authorList>
    </citation>
    <scope>NUCLEOTIDE SEQUENCE [LARGE SCALE GENOMIC DNA]</scope>
    <source>
        <strain evidence="3">PO-M2</strain>
    </source>
</reference>
<dbReference type="OrthoDB" id="9771451at2"/>
<dbReference type="SUPFAM" id="SSF103473">
    <property type="entry name" value="MFS general substrate transporter"/>
    <property type="match status" value="1"/>
</dbReference>
<feature type="transmembrane region" description="Helical" evidence="1">
    <location>
        <begin position="134"/>
        <end position="156"/>
    </location>
</feature>
<feature type="transmembrane region" description="Helical" evidence="1">
    <location>
        <begin position="350"/>
        <end position="372"/>
    </location>
</feature>
<organism evidence="2 3">
    <name type="scientific">Pseudidiomarina homiensis</name>
    <dbReference type="NCBI Taxonomy" id="364198"/>
    <lineage>
        <taxon>Bacteria</taxon>
        <taxon>Pseudomonadati</taxon>
        <taxon>Pseudomonadota</taxon>
        <taxon>Gammaproteobacteria</taxon>
        <taxon>Alteromonadales</taxon>
        <taxon>Idiomarinaceae</taxon>
        <taxon>Pseudidiomarina</taxon>
    </lineage>
</organism>
<feature type="transmembrane region" description="Helical" evidence="1">
    <location>
        <begin position="77"/>
        <end position="97"/>
    </location>
</feature>
<protein>
    <recommendedName>
        <fullName evidence="4">MFS transporter</fullName>
    </recommendedName>
</protein>
<dbReference type="Gene3D" id="1.20.1250.20">
    <property type="entry name" value="MFS general substrate transporter like domains"/>
    <property type="match status" value="1"/>
</dbReference>
<keyword evidence="3" id="KW-1185">Reference proteome</keyword>
<sequence>MQQMLPAETIDKATALHVIASTAVWMCWSVLVVVLYALDMGFSFAELFGLLALTGLAAAGFQLLWFTLGNRALTQSFIRSTTVVLAVIALALGWSFLQPPFSLSLLQLMALLSGLGGAQLYVSQRTLELEPTSMGWELAVTAGVGGVGIVLAQISVPLVVSLPSLFGDANTVRTVISTGNVLGSVRPDQVVSLANVGWFLAGVTVIAVVLGRKRVRAQSSPWTPVHRRHLLRNPHLWVMTVLYVMAFGSFIGFALSFPLVLQFLFGLSRDWQGGEIARILSNDYAPQALTYAWLGPLVGVVARPLGGWFADQYGGAKVTFGCALLLALASLAAAYLTYQAFHSGAPEQYFLLFLLVFFVIFTVSAIASSAIYRSASVLFPPAQLPIALRWLAACAMAGAAYIPLMWGVQSVTATPALALVAFALFYLLCAGLVMLVYLRRHSVYFNP</sequence>
<dbReference type="InterPro" id="IPR036259">
    <property type="entry name" value="MFS_trans_sf"/>
</dbReference>
<evidence type="ECO:0000313" key="2">
    <source>
        <dbReference type="EMBL" id="RUO53381.1"/>
    </source>
</evidence>
<evidence type="ECO:0000256" key="1">
    <source>
        <dbReference type="SAM" id="Phobius"/>
    </source>
</evidence>
<comment type="caution">
    <text evidence="2">The sequence shown here is derived from an EMBL/GenBank/DDBJ whole genome shotgun (WGS) entry which is preliminary data.</text>
</comment>
<feature type="transmembrane region" description="Helical" evidence="1">
    <location>
        <begin position="103"/>
        <end position="122"/>
    </location>
</feature>
<accession>A0A432XXT0</accession>
<dbReference type="EMBL" id="PIPX01000002">
    <property type="protein sequence ID" value="RUO53381.1"/>
    <property type="molecule type" value="Genomic_DNA"/>
</dbReference>
<proteinExistence type="predicted"/>
<name>A0A432XXT0_9GAMM</name>
<feature type="transmembrane region" description="Helical" evidence="1">
    <location>
        <begin position="44"/>
        <end position="65"/>
    </location>
</feature>
<feature type="transmembrane region" description="Helical" evidence="1">
    <location>
        <begin position="416"/>
        <end position="438"/>
    </location>
</feature>
<feature type="transmembrane region" description="Helical" evidence="1">
    <location>
        <begin position="318"/>
        <end position="338"/>
    </location>
</feature>
<keyword evidence="1" id="KW-0812">Transmembrane</keyword>
<feature type="transmembrane region" description="Helical" evidence="1">
    <location>
        <begin position="236"/>
        <end position="264"/>
    </location>
</feature>
<gene>
    <name evidence="2" type="ORF">CWI70_09320</name>
</gene>
<keyword evidence="1" id="KW-0472">Membrane</keyword>
<dbReference type="AlphaFoldDB" id="A0A432XXT0"/>
<feature type="transmembrane region" description="Helical" evidence="1">
    <location>
        <begin position="384"/>
        <end position="404"/>
    </location>
</feature>